<dbReference type="EMBL" id="AJWZ01005871">
    <property type="protein sequence ID" value="EKC61374.1"/>
    <property type="molecule type" value="Genomic_DNA"/>
</dbReference>
<protein>
    <recommendedName>
        <fullName evidence="3">DUF2383 domain-containing protein</fullName>
    </recommendedName>
</protein>
<evidence type="ECO:0000256" key="1">
    <source>
        <dbReference type="SAM" id="Coils"/>
    </source>
</evidence>
<proteinExistence type="predicted"/>
<gene>
    <name evidence="2" type="ORF">OBE_08500</name>
</gene>
<accession>K1T104</accession>
<sequence length="162" mass="19028">MYKSIKSIHIKKERMNNMDENIELLEYIYKNAEMGVHSLTKLQEELEEKENKIKKVLKEELESYEHFKKESKKLIKKNGYDLEKNKLTAKIASSMGIKKEVNSDNSDASIAHMLTQGITMGVVDMETKIDNYKEVVNEDILSLAKEFLKFQQEEIEKLKEYM</sequence>
<keyword evidence="1" id="KW-0175">Coiled coil</keyword>
<comment type="caution">
    <text evidence="2">The sequence shown here is derived from an EMBL/GenBank/DDBJ whole genome shotgun (WGS) entry which is preliminary data.</text>
</comment>
<evidence type="ECO:0008006" key="3">
    <source>
        <dbReference type="Google" id="ProtNLM"/>
    </source>
</evidence>
<organism evidence="2">
    <name type="scientific">human gut metagenome</name>
    <dbReference type="NCBI Taxonomy" id="408170"/>
    <lineage>
        <taxon>unclassified sequences</taxon>
        <taxon>metagenomes</taxon>
        <taxon>organismal metagenomes</taxon>
    </lineage>
</organism>
<reference evidence="2" key="1">
    <citation type="journal article" date="2013" name="Environ. Microbiol.">
        <title>Microbiota from the distal guts of lean and obese adolescents exhibit partial functional redundancy besides clear differences in community structure.</title>
        <authorList>
            <person name="Ferrer M."/>
            <person name="Ruiz A."/>
            <person name="Lanza F."/>
            <person name="Haange S.B."/>
            <person name="Oberbach A."/>
            <person name="Till H."/>
            <person name="Bargiela R."/>
            <person name="Campoy C."/>
            <person name="Segura M.T."/>
            <person name="Richter M."/>
            <person name="von Bergen M."/>
            <person name="Seifert J."/>
            <person name="Suarez A."/>
        </authorList>
    </citation>
    <scope>NUCLEOTIDE SEQUENCE</scope>
</reference>
<feature type="coiled-coil region" evidence="1">
    <location>
        <begin position="29"/>
        <end position="63"/>
    </location>
</feature>
<evidence type="ECO:0000313" key="2">
    <source>
        <dbReference type="EMBL" id="EKC61374.1"/>
    </source>
</evidence>
<name>K1T104_9ZZZZ</name>
<dbReference type="AlphaFoldDB" id="K1T104"/>